<dbReference type="Proteomes" id="UP000261875">
    <property type="component" value="Chromosome"/>
</dbReference>
<dbReference type="InterPro" id="IPR041851">
    <property type="entry name" value="RecD_N_sf"/>
</dbReference>
<accession>A0A2U8I508</accession>
<evidence type="ECO:0000256" key="5">
    <source>
        <dbReference type="ARBA" id="ARBA00022806"/>
    </source>
</evidence>
<dbReference type="NCBIfam" id="TIGR01447">
    <property type="entry name" value="recD"/>
    <property type="match status" value="1"/>
</dbReference>
<dbReference type="GO" id="GO:0016887">
    <property type="term" value="F:ATP hydrolysis activity"/>
    <property type="evidence" value="ECO:0007669"/>
    <property type="project" value="RHEA"/>
</dbReference>
<keyword evidence="8 11" id="KW-0238">DNA-binding</keyword>
<evidence type="ECO:0000259" key="12">
    <source>
        <dbReference type="SMART" id="SM00382"/>
    </source>
</evidence>
<dbReference type="Pfam" id="PF13245">
    <property type="entry name" value="AAA_19"/>
    <property type="match status" value="1"/>
</dbReference>
<dbReference type="RefSeq" id="WP_072550818.1">
    <property type="nucleotide sequence ID" value="NZ_CP021659.1"/>
</dbReference>
<dbReference type="PANTHER" id="PTHR43788:SF6">
    <property type="entry name" value="DNA HELICASE B"/>
    <property type="match status" value="1"/>
</dbReference>
<dbReference type="GO" id="GO:0005524">
    <property type="term" value="F:ATP binding"/>
    <property type="evidence" value="ECO:0007669"/>
    <property type="project" value="UniProtKB-UniRule"/>
</dbReference>
<keyword evidence="3 11" id="KW-0227">DNA damage</keyword>
<keyword evidence="10 11" id="KW-0413">Isomerase</keyword>
<dbReference type="AlphaFoldDB" id="A0A2U8I508"/>
<dbReference type="Pfam" id="PF13538">
    <property type="entry name" value="UvrD_C_2"/>
    <property type="match status" value="1"/>
</dbReference>
<keyword evidence="7 11" id="KW-0067">ATP-binding</keyword>
<dbReference type="InterPro" id="IPR006344">
    <property type="entry name" value="RecD"/>
</dbReference>
<dbReference type="FunFam" id="3.40.50.300:FF:000912">
    <property type="entry name" value="RecBCD enzyme subunit RecD"/>
    <property type="match status" value="1"/>
</dbReference>
<dbReference type="InterPro" id="IPR003593">
    <property type="entry name" value="AAA+_ATPase"/>
</dbReference>
<evidence type="ECO:0000256" key="1">
    <source>
        <dbReference type="ARBA" id="ARBA00022722"/>
    </source>
</evidence>
<keyword evidence="1 11" id="KW-0540">Nuclease</keyword>
<keyword evidence="6 11" id="KW-0269">Exonuclease</keyword>
<dbReference type="SMART" id="SM00382">
    <property type="entry name" value="AAA"/>
    <property type="match status" value="1"/>
</dbReference>
<comment type="function">
    <text evidence="11">A helicase/nuclease that prepares dsDNA breaks (DSB) for recombinational DNA repair. Binds to DSBs and unwinds DNA via a highly rapid and processive ATP-dependent bidirectional helicase activity. Unwinds dsDNA until it encounters a Chi (crossover hotspot instigator) sequence from the 3' direction. Cuts ssDNA a few nucleotides 3' to the Chi site. The properties and activities of the enzyme are changed at Chi. The Chi-altered holoenzyme produces a long 3'-ssDNA overhang and facilitates RecA-binding to the ssDNA for homologous DNA recombination and repair. Holoenzyme degrades any linearized DNA that is unable to undergo homologous recombination. In the holoenzyme this subunit has ssDNA-dependent ATPase and 5'-3' helicase activity. When added to pre-assembled RecBC greatly stimulates nuclease activity and augments holoenzyme processivity. Negatively regulates the RecA-loading ability of RecBCD.</text>
</comment>
<dbReference type="GO" id="GO:0000724">
    <property type="term" value="P:double-strand break repair via homologous recombination"/>
    <property type="evidence" value="ECO:0007669"/>
    <property type="project" value="UniProtKB-UniRule"/>
</dbReference>
<organism evidence="13 14">
    <name type="scientific">Candidatus Fukatsuia symbiotica</name>
    <dbReference type="NCBI Taxonomy" id="1878942"/>
    <lineage>
        <taxon>Bacteria</taxon>
        <taxon>Pseudomonadati</taxon>
        <taxon>Pseudomonadota</taxon>
        <taxon>Gammaproteobacteria</taxon>
        <taxon>Enterobacterales</taxon>
        <taxon>Yersiniaceae</taxon>
        <taxon>Candidatus Fukatsuia</taxon>
    </lineage>
</organism>
<proteinExistence type="inferred from homology"/>
<keyword evidence="5 11" id="KW-0347">Helicase</keyword>
<dbReference type="STRING" id="1878942.GCA_900128755_01586"/>
<comment type="similarity">
    <text evidence="11">Belongs to the RecD family.</text>
</comment>
<dbReference type="GO" id="GO:0009338">
    <property type="term" value="C:exodeoxyribonuclease V complex"/>
    <property type="evidence" value="ECO:0007669"/>
    <property type="project" value="InterPro"/>
</dbReference>
<dbReference type="InterPro" id="IPR049550">
    <property type="entry name" value="RecD_N"/>
</dbReference>
<dbReference type="GO" id="GO:0008854">
    <property type="term" value="F:exodeoxyribonuclease V activity"/>
    <property type="evidence" value="ECO:0007669"/>
    <property type="project" value="InterPro"/>
</dbReference>
<dbReference type="GO" id="GO:0043139">
    <property type="term" value="F:5'-3' DNA helicase activity"/>
    <property type="evidence" value="ECO:0007669"/>
    <property type="project" value="UniProtKB-UniRule"/>
</dbReference>
<comment type="catalytic activity">
    <reaction evidence="11">
        <text>ATP + H2O = ADP + phosphate + H(+)</text>
        <dbReference type="Rhea" id="RHEA:13065"/>
        <dbReference type="ChEBI" id="CHEBI:15377"/>
        <dbReference type="ChEBI" id="CHEBI:15378"/>
        <dbReference type="ChEBI" id="CHEBI:30616"/>
        <dbReference type="ChEBI" id="CHEBI:43474"/>
        <dbReference type="ChEBI" id="CHEBI:456216"/>
        <dbReference type="EC" id="5.6.2.3"/>
    </reaction>
</comment>
<keyword evidence="2 11" id="KW-0547">Nucleotide-binding</keyword>
<evidence type="ECO:0000313" key="13">
    <source>
        <dbReference type="EMBL" id="AWK14243.1"/>
    </source>
</evidence>
<dbReference type="PANTHER" id="PTHR43788">
    <property type="entry name" value="DNA2/NAM7 HELICASE FAMILY MEMBER"/>
    <property type="match status" value="1"/>
</dbReference>
<keyword evidence="4 11" id="KW-0378">Hydrolase</keyword>
<protein>
    <recommendedName>
        <fullName evidence="11">RecBCD enzyme subunit RecD</fullName>
        <ecNumber evidence="11">5.6.2.3</ecNumber>
    </recommendedName>
    <alternativeName>
        <fullName evidence="11">DNA 5'-3' helicase subunit RecD</fullName>
    </alternativeName>
    <alternativeName>
        <fullName evidence="11">Exonuclease V subunit RecD</fullName>
        <shortName evidence="11">ExoV subunit RecD</shortName>
    </alternativeName>
    <alternativeName>
        <fullName evidence="11">Helicase/nuclease RecBCD subunit RecD</fullName>
    </alternativeName>
</protein>
<evidence type="ECO:0000313" key="14">
    <source>
        <dbReference type="Proteomes" id="UP000261875"/>
    </source>
</evidence>
<dbReference type="CDD" id="cd17933">
    <property type="entry name" value="DEXSc_RecD-like"/>
    <property type="match status" value="1"/>
</dbReference>
<evidence type="ECO:0000256" key="2">
    <source>
        <dbReference type="ARBA" id="ARBA00022741"/>
    </source>
</evidence>
<evidence type="ECO:0000256" key="3">
    <source>
        <dbReference type="ARBA" id="ARBA00022763"/>
    </source>
</evidence>
<dbReference type="Pfam" id="PF21185">
    <property type="entry name" value="RecD_N"/>
    <property type="match status" value="1"/>
</dbReference>
<dbReference type="GO" id="GO:0003677">
    <property type="term" value="F:DNA binding"/>
    <property type="evidence" value="ECO:0007669"/>
    <property type="project" value="UniProtKB-UniRule"/>
</dbReference>
<dbReference type="InterPro" id="IPR027417">
    <property type="entry name" value="P-loop_NTPase"/>
</dbReference>
<dbReference type="NCBIfam" id="NF008127">
    <property type="entry name" value="PRK10875.1"/>
    <property type="match status" value="1"/>
</dbReference>
<dbReference type="SUPFAM" id="SSF52540">
    <property type="entry name" value="P-loop containing nucleoside triphosphate hydrolases"/>
    <property type="match status" value="2"/>
</dbReference>
<dbReference type="Gene3D" id="1.10.10.1020">
    <property type="entry name" value="RecBCD complex, subunit RecD, N-terminal domain"/>
    <property type="match status" value="1"/>
</dbReference>
<keyword evidence="14" id="KW-1185">Reference proteome</keyword>
<evidence type="ECO:0000256" key="10">
    <source>
        <dbReference type="ARBA" id="ARBA00023235"/>
    </source>
</evidence>
<evidence type="ECO:0000256" key="6">
    <source>
        <dbReference type="ARBA" id="ARBA00022839"/>
    </source>
</evidence>
<gene>
    <name evidence="11 13" type="primary">recD</name>
    <name evidence="13" type="ORF">CCS41_06775</name>
</gene>
<dbReference type="InterPro" id="IPR050534">
    <property type="entry name" value="Coronavir_polyprotein_1ab"/>
</dbReference>
<evidence type="ECO:0000256" key="8">
    <source>
        <dbReference type="ARBA" id="ARBA00023125"/>
    </source>
</evidence>
<comment type="miscellaneous">
    <text evidence="11">In the RecBCD complex, RecB has a slow 3'-5' helicase, an exonuclease activity and loads RecA onto ssDNA, RecD has a fast 5'-3' helicase activity, while RecC stimulates the ATPase and processivity of the RecB helicase and contributes to recognition of the Chi site.</text>
</comment>
<feature type="binding site" evidence="11">
    <location>
        <begin position="209"/>
        <end position="216"/>
    </location>
    <ligand>
        <name>ATP</name>
        <dbReference type="ChEBI" id="CHEBI:30616"/>
    </ligand>
</feature>
<reference evidence="13 14" key="1">
    <citation type="submission" date="2017-05" db="EMBL/GenBank/DDBJ databases">
        <title>Genome sequence of Candidatus Fukatsuia symbiotica and Candidatus Hamiltonella defensa from Acyrthosiphon pisum strain 5D.</title>
        <authorList>
            <person name="Patel V.A."/>
            <person name="Chevignon G."/>
            <person name="Russell J.A."/>
            <person name="Oliver K.M."/>
        </authorList>
    </citation>
    <scope>NUCLEOTIDE SEQUENCE [LARGE SCALE GENOMIC DNA]</scope>
    <source>
        <strain evidence="13 14">5D</strain>
    </source>
</reference>
<comment type="subunit">
    <text evidence="11">Heterotrimer of RecB, RecC and RecD. All subunits contribute to DNA-binding.</text>
</comment>
<dbReference type="InterPro" id="IPR027785">
    <property type="entry name" value="UvrD-like_helicase_C"/>
</dbReference>
<sequence length="675" mass="74510">MMELLERAVRERLLRPLDLQFARMIAPDDCPLFDLFRNSQRLMEIKAQDVTQEQHHRVGAARALLQLTAAYLSAETGAGHICLPITGLQPQHLFDGRQSDLAQALWKAAGEPSTQQWRETLQDSFSVSDGSQPTPLVLQHDRLYLQRMWQNEGDVARFIVNGNANNERVDEILLQNILEQLFGTNGDEVDWQKVAAAATLTRRISIISGGPGTGKTTTVAKLLTALVRLNGEQRVRIQLVAPTGKAAVRLTESLGKAWQQLALNESEHKLFPNQAFTLHSLLGVQPNRQRLRYHSGNPLNLDVLVVDEASMVDLPMMAKLIAALPTHARVIFLGDRDQLASVEAGAVFGDICRFVESGYSVFRAEQLARVTGYPLEQLNNPHDMSKRKTLTTGLTEVSDGLCLLRKSYRFDKKSGIGQLAQAVNAGAYLEALSVLNGNYTDVERFVLANMIDYQQLLQVSVAGYQPYLKLVAQGADAAEILTAFNHYQLLCALRAGSFGVKGLNPLIEQVLQRNGLIQRTQGLSGRWYAGRPVMIERNDSALGLSNGDVGIALYDAHGHLRVHFQLPNGTIKSVQPNRLPSHGTAYAMTIHKSQGSEFEHTALVLPDYFSPIITRELLYTGITRARQQLTLYTSDSVLSRAINTPTLRHSGLVDRLCLATLAKPNSAIPLDVVSA</sequence>
<feature type="domain" description="AAA+ ATPase" evidence="12">
    <location>
        <begin position="201"/>
        <end position="420"/>
    </location>
</feature>
<dbReference type="EC" id="5.6.2.3" evidence="11"/>
<evidence type="ECO:0000256" key="7">
    <source>
        <dbReference type="ARBA" id="ARBA00022840"/>
    </source>
</evidence>
<dbReference type="EMBL" id="CP021659">
    <property type="protein sequence ID" value="AWK14243.1"/>
    <property type="molecule type" value="Genomic_DNA"/>
</dbReference>
<evidence type="ECO:0000256" key="9">
    <source>
        <dbReference type="ARBA" id="ARBA00023204"/>
    </source>
</evidence>
<dbReference type="GO" id="GO:0017116">
    <property type="term" value="F:single-stranded DNA helicase activity"/>
    <property type="evidence" value="ECO:0007669"/>
    <property type="project" value="TreeGrafter"/>
</dbReference>
<dbReference type="OrthoDB" id="9803432at2"/>
<dbReference type="Gene3D" id="3.40.50.300">
    <property type="entry name" value="P-loop containing nucleotide triphosphate hydrolases"/>
    <property type="match status" value="3"/>
</dbReference>
<evidence type="ECO:0000256" key="11">
    <source>
        <dbReference type="HAMAP-Rule" id="MF_01487"/>
    </source>
</evidence>
<evidence type="ECO:0000256" key="4">
    <source>
        <dbReference type="ARBA" id="ARBA00022801"/>
    </source>
</evidence>
<dbReference type="HAMAP" id="MF_01487">
    <property type="entry name" value="RecD"/>
    <property type="match status" value="1"/>
</dbReference>
<keyword evidence="9 11" id="KW-0234">DNA repair</keyword>
<dbReference type="CDD" id="cd18809">
    <property type="entry name" value="SF1_C_RecD"/>
    <property type="match status" value="1"/>
</dbReference>
<name>A0A2U8I508_9GAMM</name>
<dbReference type="KEGG" id="fsm:CCS41_06775"/>